<protein>
    <recommendedName>
        <fullName evidence="1">Stage 0 sporulation protein A homolog</fullName>
    </recommendedName>
</protein>
<dbReference type="GO" id="GO:0006355">
    <property type="term" value="P:regulation of DNA-templated transcription"/>
    <property type="evidence" value="ECO:0007669"/>
    <property type="project" value="InterPro"/>
</dbReference>
<feature type="domain" description="OmpR/PhoB-type" evidence="11">
    <location>
        <begin position="124"/>
        <end position="224"/>
    </location>
</feature>
<evidence type="ECO:0000256" key="5">
    <source>
        <dbReference type="ARBA" id="ARBA00023125"/>
    </source>
</evidence>
<sequence>MKILMIEDEKRMADAVSELLHQEGYIVDVKYDGAQGYDACIANIYDAIICDVMLPSMNGFDIVQSARANGLETPILMLTAKSDVLDKVAGLDCGADDYLTKPFQVEELLARLRALLRRNRKDISSTLEAFDLSLNTKSLTLSCTNTNKSIRLPEKEYKILECLLTNKEQIISKEQLTLKVWGYDNEAEYNNVEVYISFTRKKLKFLGSTTEIKSVRGMGYELRG</sequence>
<dbReference type="Gene3D" id="3.40.50.2300">
    <property type="match status" value="1"/>
</dbReference>
<evidence type="ECO:0000259" key="11">
    <source>
        <dbReference type="PROSITE" id="PS51755"/>
    </source>
</evidence>
<dbReference type="SMART" id="SM00448">
    <property type="entry name" value="REC"/>
    <property type="match status" value="1"/>
</dbReference>
<dbReference type="Pfam" id="PF00072">
    <property type="entry name" value="Response_reg"/>
    <property type="match status" value="1"/>
</dbReference>
<dbReference type="PROSITE" id="PS51755">
    <property type="entry name" value="OMPR_PHOB"/>
    <property type="match status" value="1"/>
</dbReference>
<dbReference type="PROSITE" id="PS50110">
    <property type="entry name" value="RESPONSE_REGULATORY"/>
    <property type="match status" value="1"/>
</dbReference>
<keyword evidence="3" id="KW-0902">Two-component regulatory system</keyword>
<evidence type="ECO:0000256" key="4">
    <source>
        <dbReference type="ARBA" id="ARBA00023015"/>
    </source>
</evidence>
<dbReference type="GO" id="GO:0005829">
    <property type="term" value="C:cytosol"/>
    <property type="evidence" value="ECO:0007669"/>
    <property type="project" value="TreeGrafter"/>
</dbReference>
<dbReference type="Pfam" id="PF00486">
    <property type="entry name" value="Trans_reg_C"/>
    <property type="match status" value="1"/>
</dbReference>
<evidence type="ECO:0000313" key="13">
    <source>
        <dbReference type="Proteomes" id="UP000182321"/>
    </source>
</evidence>
<dbReference type="SUPFAM" id="SSF46894">
    <property type="entry name" value="C-terminal effector domain of the bipartite response regulators"/>
    <property type="match status" value="1"/>
</dbReference>
<dbReference type="Gene3D" id="6.10.250.690">
    <property type="match status" value="1"/>
</dbReference>
<dbReference type="Proteomes" id="UP000182321">
    <property type="component" value="Unassembled WGS sequence"/>
</dbReference>
<dbReference type="InterPro" id="IPR011006">
    <property type="entry name" value="CheY-like_superfamily"/>
</dbReference>
<evidence type="ECO:0000256" key="7">
    <source>
        <dbReference type="ARBA" id="ARBA00024867"/>
    </source>
</evidence>
<dbReference type="PANTHER" id="PTHR48111:SF22">
    <property type="entry name" value="REGULATOR OF RPOS"/>
    <property type="match status" value="1"/>
</dbReference>
<evidence type="ECO:0000256" key="1">
    <source>
        <dbReference type="ARBA" id="ARBA00018672"/>
    </source>
</evidence>
<evidence type="ECO:0000256" key="3">
    <source>
        <dbReference type="ARBA" id="ARBA00023012"/>
    </source>
</evidence>
<evidence type="ECO:0000313" key="12">
    <source>
        <dbReference type="EMBL" id="SEK79312.1"/>
    </source>
</evidence>
<dbReference type="Gene3D" id="1.10.10.10">
    <property type="entry name" value="Winged helix-like DNA-binding domain superfamily/Winged helix DNA-binding domain"/>
    <property type="match status" value="1"/>
</dbReference>
<dbReference type="RefSeq" id="WP_044938109.1">
    <property type="nucleotide sequence ID" value="NZ_FNZX01000011.1"/>
</dbReference>
<evidence type="ECO:0000259" key="10">
    <source>
        <dbReference type="PROSITE" id="PS50110"/>
    </source>
</evidence>
<dbReference type="InterPro" id="IPR039420">
    <property type="entry name" value="WalR-like"/>
</dbReference>
<feature type="modified residue" description="4-aspartylphosphate" evidence="8">
    <location>
        <position position="51"/>
    </location>
</feature>
<keyword evidence="4" id="KW-0805">Transcription regulation</keyword>
<keyword evidence="6" id="KW-0804">Transcription</keyword>
<evidence type="ECO:0000256" key="9">
    <source>
        <dbReference type="PROSITE-ProRule" id="PRU01091"/>
    </source>
</evidence>
<keyword evidence="13" id="KW-1185">Reference proteome</keyword>
<dbReference type="InterPro" id="IPR036388">
    <property type="entry name" value="WH-like_DNA-bd_sf"/>
</dbReference>
<proteinExistence type="predicted"/>
<name>A0A1H7JXV6_9FIRM</name>
<keyword evidence="2 8" id="KW-0597">Phosphoprotein</keyword>
<evidence type="ECO:0000256" key="6">
    <source>
        <dbReference type="ARBA" id="ARBA00023163"/>
    </source>
</evidence>
<dbReference type="EMBL" id="FNZX01000011">
    <property type="protein sequence ID" value="SEK79312.1"/>
    <property type="molecule type" value="Genomic_DNA"/>
</dbReference>
<accession>A0A1H7JXV6</accession>
<dbReference type="InterPro" id="IPR001867">
    <property type="entry name" value="OmpR/PhoB-type_DNA-bd"/>
</dbReference>
<dbReference type="InterPro" id="IPR016032">
    <property type="entry name" value="Sig_transdc_resp-reg_C-effctor"/>
</dbReference>
<evidence type="ECO:0000256" key="2">
    <source>
        <dbReference type="ARBA" id="ARBA00022553"/>
    </source>
</evidence>
<evidence type="ECO:0000256" key="8">
    <source>
        <dbReference type="PROSITE-ProRule" id="PRU00169"/>
    </source>
</evidence>
<dbReference type="GO" id="GO:0000156">
    <property type="term" value="F:phosphorelay response regulator activity"/>
    <property type="evidence" value="ECO:0007669"/>
    <property type="project" value="TreeGrafter"/>
</dbReference>
<dbReference type="GO" id="GO:0032993">
    <property type="term" value="C:protein-DNA complex"/>
    <property type="evidence" value="ECO:0007669"/>
    <property type="project" value="TreeGrafter"/>
</dbReference>
<dbReference type="InterPro" id="IPR001789">
    <property type="entry name" value="Sig_transdc_resp-reg_receiver"/>
</dbReference>
<feature type="domain" description="Response regulatory" evidence="10">
    <location>
        <begin position="2"/>
        <end position="116"/>
    </location>
</feature>
<dbReference type="CDD" id="cd00383">
    <property type="entry name" value="trans_reg_C"/>
    <property type="match status" value="1"/>
</dbReference>
<dbReference type="SMART" id="SM00862">
    <property type="entry name" value="Trans_reg_C"/>
    <property type="match status" value="1"/>
</dbReference>
<keyword evidence="5 9" id="KW-0238">DNA-binding</keyword>
<reference evidence="13" key="1">
    <citation type="submission" date="2016-10" db="EMBL/GenBank/DDBJ databases">
        <authorList>
            <person name="Varghese N."/>
        </authorList>
    </citation>
    <scope>NUCLEOTIDE SEQUENCE [LARGE SCALE GENOMIC DNA]</scope>
    <source>
        <strain evidence="13">ACV-9</strain>
    </source>
</reference>
<dbReference type="PANTHER" id="PTHR48111">
    <property type="entry name" value="REGULATOR OF RPOS"/>
    <property type="match status" value="1"/>
</dbReference>
<dbReference type="AlphaFoldDB" id="A0A1H7JXV6"/>
<dbReference type="SUPFAM" id="SSF52172">
    <property type="entry name" value="CheY-like"/>
    <property type="match status" value="1"/>
</dbReference>
<organism evidence="12 13">
    <name type="scientific">Pseudobutyrivibrio ruminis</name>
    <dbReference type="NCBI Taxonomy" id="46206"/>
    <lineage>
        <taxon>Bacteria</taxon>
        <taxon>Bacillati</taxon>
        <taxon>Bacillota</taxon>
        <taxon>Clostridia</taxon>
        <taxon>Lachnospirales</taxon>
        <taxon>Lachnospiraceae</taxon>
        <taxon>Pseudobutyrivibrio</taxon>
    </lineage>
</organism>
<comment type="function">
    <text evidence="7">May play the central regulatory role in sporulation. It may be an element of the effector pathway responsible for the activation of sporulation genes in response to nutritional stress. Spo0A may act in concert with spo0H (a sigma factor) to control the expression of some genes that are critical to the sporulation process.</text>
</comment>
<feature type="DNA-binding region" description="OmpR/PhoB-type" evidence="9">
    <location>
        <begin position="124"/>
        <end position="224"/>
    </location>
</feature>
<dbReference type="GO" id="GO:0000976">
    <property type="term" value="F:transcription cis-regulatory region binding"/>
    <property type="evidence" value="ECO:0007669"/>
    <property type="project" value="TreeGrafter"/>
</dbReference>
<gene>
    <name evidence="12" type="ORF">SAMN02910377_01823</name>
</gene>